<gene>
    <name evidence="18" type="ORF">ALT_4729</name>
</gene>
<dbReference type="Pfam" id="PF00130">
    <property type="entry name" value="C1_1"/>
    <property type="match status" value="1"/>
</dbReference>
<feature type="region of interest" description="Disordered" evidence="14">
    <location>
        <begin position="517"/>
        <end position="587"/>
    </location>
</feature>
<name>A0AAN4PJP4_ASPLE</name>
<evidence type="ECO:0000256" key="5">
    <source>
        <dbReference type="ARBA" id="ARBA00022833"/>
    </source>
</evidence>
<evidence type="ECO:0000256" key="4">
    <source>
        <dbReference type="ARBA" id="ARBA00022723"/>
    </source>
</evidence>
<dbReference type="CDD" id="cd20824">
    <property type="entry name" value="C1_SpBZZ1-like"/>
    <property type="match status" value="1"/>
</dbReference>
<protein>
    <recommendedName>
        <fullName evidence="2">High osmolarity signaling protein SHO1</fullName>
    </recommendedName>
    <alternativeName>
        <fullName evidence="1">High osmolarity signaling protein sho1</fullName>
    </alternativeName>
    <alternativeName>
        <fullName evidence="7 8">Osmosensor SHO1</fullName>
    </alternativeName>
    <alternativeName>
        <fullName evidence="11">Protein BZZ1</fullName>
    </alternativeName>
</protein>
<evidence type="ECO:0000259" key="17">
    <source>
        <dbReference type="PROSITE" id="PS51741"/>
    </source>
</evidence>
<comment type="caution">
    <text evidence="18">The sequence shown here is derived from an EMBL/GenBank/DDBJ whole genome shotgun (WGS) entry which is preliminary data.</text>
</comment>
<evidence type="ECO:0000256" key="6">
    <source>
        <dbReference type="ARBA" id="ARBA00023054"/>
    </source>
</evidence>
<dbReference type="GO" id="GO:0045010">
    <property type="term" value="P:actin nucleation"/>
    <property type="evidence" value="ECO:0007669"/>
    <property type="project" value="UniProtKB-ARBA"/>
</dbReference>
<dbReference type="InterPro" id="IPR001452">
    <property type="entry name" value="SH3_domain"/>
</dbReference>
<dbReference type="Gene3D" id="1.20.1270.60">
    <property type="entry name" value="Arfaptin homology (AH) domain/BAR domain"/>
    <property type="match status" value="1"/>
</dbReference>
<feature type="compositionally biased region" description="Polar residues" evidence="14">
    <location>
        <begin position="648"/>
        <end position="659"/>
    </location>
</feature>
<feature type="domain" description="F-BAR" evidence="17">
    <location>
        <begin position="8"/>
        <end position="277"/>
    </location>
</feature>
<evidence type="ECO:0000313" key="19">
    <source>
        <dbReference type="Proteomes" id="UP000051487"/>
    </source>
</evidence>
<keyword evidence="5" id="KW-0862">Zinc</keyword>
<feature type="region of interest" description="Disordered" evidence="14">
    <location>
        <begin position="457"/>
        <end position="501"/>
    </location>
</feature>
<evidence type="ECO:0000313" key="18">
    <source>
        <dbReference type="EMBL" id="GAQ07408.1"/>
    </source>
</evidence>
<keyword evidence="6 13" id="KW-0175">Coiled coil</keyword>
<feature type="compositionally biased region" description="Polar residues" evidence="14">
    <location>
        <begin position="799"/>
        <end position="823"/>
    </location>
</feature>
<accession>A0AAN4PJP4</accession>
<organism evidence="18 19">
    <name type="scientific">Aspergillus lentulus</name>
    <dbReference type="NCBI Taxonomy" id="293939"/>
    <lineage>
        <taxon>Eukaryota</taxon>
        <taxon>Fungi</taxon>
        <taxon>Dikarya</taxon>
        <taxon>Ascomycota</taxon>
        <taxon>Pezizomycotina</taxon>
        <taxon>Eurotiomycetes</taxon>
        <taxon>Eurotiomycetidae</taxon>
        <taxon>Eurotiales</taxon>
        <taxon>Aspergillaceae</taxon>
        <taxon>Aspergillus</taxon>
        <taxon>Aspergillus subgen. Fumigati</taxon>
    </lineage>
</organism>
<feature type="domain" description="SH3" evidence="15">
    <location>
        <begin position="573"/>
        <end position="633"/>
    </location>
</feature>
<dbReference type="InterPro" id="IPR035459">
    <property type="entry name" value="Bzz1_SH3_1"/>
</dbReference>
<dbReference type="Pfam" id="PF14604">
    <property type="entry name" value="SH3_9"/>
    <property type="match status" value="2"/>
</dbReference>
<evidence type="ECO:0000256" key="1">
    <source>
        <dbReference type="ARBA" id="ARBA00016255"/>
    </source>
</evidence>
<evidence type="ECO:0000256" key="11">
    <source>
        <dbReference type="ARBA" id="ARBA00074946"/>
    </source>
</evidence>
<dbReference type="InterPro" id="IPR031160">
    <property type="entry name" value="F_BAR_dom"/>
</dbReference>
<dbReference type="AlphaFoldDB" id="A0AAN4PJP4"/>
<feature type="compositionally biased region" description="Basic and acidic residues" evidence="14">
    <location>
        <begin position="461"/>
        <end position="475"/>
    </location>
</feature>
<dbReference type="PRINTS" id="PR00008">
    <property type="entry name" value="DAGPEDOMAIN"/>
</dbReference>
<dbReference type="InterPro" id="IPR001060">
    <property type="entry name" value="FCH_dom"/>
</dbReference>
<keyword evidence="4" id="KW-0479">Metal-binding</keyword>
<proteinExistence type="inferred from homology"/>
<dbReference type="GO" id="GO:0030833">
    <property type="term" value="P:regulation of actin filament polymerization"/>
    <property type="evidence" value="ECO:0007669"/>
    <property type="project" value="TreeGrafter"/>
</dbReference>
<dbReference type="InterPro" id="IPR002219">
    <property type="entry name" value="PKC_DAG/PE"/>
</dbReference>
<evidence type="ECO:0000256" key="12">
    <source>
        <dbReference type="PROSITE-ProRule" id="PRU00192"/>
    </source>
</evidence>
<dbReference type="PROSITE" id="PS00479">
    <property type="entry name" value="ZF_DAG_PE_1"/>
    <property type="match status" value="1"/>
</dbReference>
<dbReference type="CDD" id="cd11912">
    <property type="entry name" value="SH3_Bzz1_1"/>
    <property type="match status" value="1"/>
</dbReference>
<dbReference type="FunFam" id="2.30.30.40:FF:000161">
    <property type="entry name" value="Actin polymerization protein Bzz1"/>
    <property type="match status" value="1"/>
</dbReference>
<evidence type="ECO:0000256" key="2">
    <source>
        <dbReference type="ARBA" id="ARBA00017350"/>
    </source>
</evidence>
<dbReference type="GO" id="GO:0046872">
    <property type="term" value="F:metal ion binding"/>
    <property type="evidence" value="ECO:0007669"/>
    <property type="project" value="UniProtKB-KW"/>
</dbReference>
<evidence type="ECO:0000256" key="9">
    <source>
        <dbReference type="ARBA" id="ARBA00054085"/>
    </source>
</evidence>
<dbReference type="FunFam" id="3.30.60.20:FF:000040">
    <property type="entry name" value="Actin polymerization protein Bzz1"/>
    <property type="match status" value="1"/>
</dbReference>
<feature type="region of interest" description="Disordered" evidence="14">
    <location>
        <begin position="638"/>
        <end position="671"/>
    </location>
</feature>
<dbReference type="SUPFAM" id="SSF50044">
    <property type="entry name" value="SH3-domain"/>
    <property type="match status" value="2"/>
</dbReference>
<keyword evidence="3 12" id="KW-0728">SH3 domain</keyword>
<dbReference type="FunFam" id="1.20.1270.60:FF:000060">
    <property type="entry name" value="Actin polymerization protein Bzz1"/>
    <property type="match status" value="1"/>
</dbReference>
<dbReference type="InterPro" id="IPR046349">
    <property type="entry name" value="C1-like_sf"/>
</dbReference>
<dbReference type="Gene3D" id="3.30.60.20">
    <property type="match status" value="1"/>
</dbReference>
<reference evidence="18 19" key="1">
    <citation type="submission" date="2015-11" db="EMBL/GenBank/DDBJ databases">
        <title>Aspergillus lentulus strain IFM 54703T.</title>
        <authorList>
            <person name="Kusuya Y."/>
            <person name="Sakai K."/>
            <person name="Kamei K."/>
            <person name="Takahashi H."/>
            <person name="Yaguchi T."/>
        </authorList>
    </citation>
    <scope>NUCLEOTIDE SEQUENCE [LARGE SCALE GENOMIC DNA]</scope>
    <source>
        <strain evidence="18 19">IFM 54703</strain>
    </source>
</reference>
<dbReference type="InterPro" id="IPR027267">
    <property type="entry name" value="AH/BAR_dom_sf"/>
</dbReference>
<comment type="function">
    <text evidence="9">Plays a role in endocytosis and trafficking to the vacuole. Functions with type I myosins to restore polarity of the actin cytoskeleton after NaCl stress.</text>
</comment>
<dbReference type="InterPro" id="IPR020454">
    <property type="entry name" value="DAG/PE-bd"/>
</dbReference>
<evidence type="ECO:0000256" key="10">
    <source>
        <dbReference type="ARBA" id="ARBA00061387"/>
    </source>
</evidence>
<feature type="compositionally biased region" description="Low complexity" evidence="14">
    <location>
        <begin position="525"/>
        <end position="544"/>
    </location>
</feature>
<dbReference type="SMART" id="SM00109">
    <property type="entry name" value="C1"/>
    <property type="match status" value="1"/>
</dbReference>
<evidence type="ECO:0000256" key="7">
    <source>
        <dbReference type="ARBA" id="ARBA00029697"/>
    </source>
</evidence>
<dbReference type="FunFam" id="2.30.30.40:FF:000310">
    <property type="entry name" value="Actin polymerization protein Bzz1"/>
    <property type="match status" value="1"/>
</dbReference>
<evidence type="ECO:0000256" key="14">
    <source>
        <dbReference type="SAM" id="MobiDB-lite"/>
    </source>
</evidence>
<dbReference type="GO" id="GO:0030864">
    <property type="term" value="C:cortical actin cytoskeleton"/>
    <property type="evidence" value="ECO:0007669"/>
    <property type="project" value="UniProtKB-ARBA"/>
</dbReference>
<feature type="region of interest" description="Disordered" evidence="14">
    <location>
        <begin position="741"/>
        <end position="839"/>
    </location>
</feature>
<dbReference type="PROSITE" id="PS50081">
    <property type="entry name" value="ZF_DAG_PE_2"/>
    <property type="match status" value="1"/>
</dbReference>
<dbReference type="SMART" id="SM00326">
    <property type="entry name" value="SH3"/>
    <property type="match status" value="2"/>
</dbReference>
<feature type="compositionally biased region" description="Polar residues" evidence="14">
    <location>
        <begin position="486"/>
        <end position="501"/>
    </location>
</feature>
<dbReference type="EMBL" id="BCLY01000008">
    <property type="protein sequence ID" value="GAQ07408.1"/>
    <property type="molecule type" value="Genomic_DNA"/>
</dbReference>
<evidence type="ECO:0000256" key="3">
    <source>
        <dbReference type="ARBA" id="ARBA00022443"/>
    </source>
</evidence>
<dbReference type="PROSITE" id="PS50002">
    <property type="entry name" value="SH3"/>
    <property type="match status" value="1"/>
</dbReference>
<evidence type="ECO:0000259" key="15">
    <source>
        <dbReference type="PROSITE" id="PS50002"/>
    </source>
</evidence>
<comment type="similarity">
    <text evidence="10">Belongs to the BZZ1 family.</text>
</comment>
<feature type="compositionally biased region" description="Polar residues" evidence="14">
    <location>
        <begin position="742"/>
        <end position="755"/>
    </location>
</feature>
<dbReference type="InterPro" id="IPR036028">
    <property type="entry name" value="SH3-like_dom_sf"/>
</dbReference>
<dbReference type="SUPFAM" id="SSF103657">
    <property type="entry name" value="BAR/IMD domain-like"/>
    <property type="match status" value="1"/>
</dbReference>
<dbReference type="Pfam" id="PF00611">
    <property type="entry name" value="FCH"/>
    <property type="match status" value="1"/>
</dbReference>
<dbReference type="Gene3D" id="2.30.30.40">
    <property type="entry name" value="SH3 Domains"/>
    <property type="match status" value="2"/>
</dbReference>
<dbReference type="Proteomes" id="UP000051487">
    <property type="component" value="Unassembled WGS sequence"/>
</dbReference>
<evidence type="ECO:0000256" key="13">
    <source>
        <dbReference type="PROSITE-ProRule" id="PRU01077"/>
    </source>
</evidence>
<dbReference type="PANTHER" id="PTHR15735:SF21">
    <property type="entry name" value="PROTEIN NERVOUS WRECK"/>
    <property type="match status" value="1"/>
</dbReference>
<dbReference type="SUPFAM" id="SSF57889">
    <property type="entry name" value="Cysteine-rich domain"/>
    <property type="match status" value="1"/>
</dbReference>
<dbReference type="PROSITE" id="PS51741">
    <property type="entry name" value="F_BAR"/>
    <property type="match status" value="1"/>
</dbReference>
<sequence length="939" mass="101864">MATADVAPHFGAELKDAFKPVNNWVSNGIQWLDEIQQFYRERSAIEKEYAAKLTTLCRKYYDRKAKKISSLSVGDNPTMTPGSLESASLTTWTTQLTTVESHAAERDKFASELVAQVAEPLKQAAAQYEELRKCHVDFHAKLEKERDSSYSELKKAKGKYDGACQEVEARRKKMESSFDHGKSKAQAAYQQQILEMNNIKNMYLISINVTNKMKEKYFHEYVPELLDGLQDLNETRVTKLNSVWSLAAQLEKASLSKSMDHMSHLLNEIPRNVPHLDSLMFLRHNVTQVQEPPNMVFEPSPIWHDDESMITDETAKVFLRNLLSKGKTQVRDLRVESDQKRREVDNAKRVRENVRQGKDNRSEVEVVRSIFFLQEALHETDRKRLAAEVETSTIMSVVGDLSLGARNHNFKSQTFKIPTNCDLCGERIWGLSAKGFDCRDCGYTCHSKCQMKVPAECPGEQTKEEKKKLKAERQEQAGAMPALDITPSNGTSAAPSLTRQNTMNSLSSGYAASANRSLSNVTSQPASATEPAAPAETKPAVAAPKRNRILAPPPAQYVSAPAPSEPPSAPAKSGEPRGKMLYPYQAGGGDEITVQEGYDVDIIEPDDGSGWMRVRAGSREGLVPASYVEVVPTASPAPTASPGFTDRPGSTYSNSSASLAGSMAPKRVGPAVAPRRGAKKLQYVEALYDYEARSDMEWSMVEGDRFVLVNRDSGDGWADVERGGVTKSSFADVVLSPVRFLQKSSGRPSRPNSALQPIAPRPSLDSATPAASHAAIQAPLAGHPSAAGAVPARPGISPSPRSSTETDTRMGMSQSPGYTSGDSHAQRHPHPGARSTAPAAPIPVSLPVFTTAPPPLHFPLTCGSFATPALASVADIPVSMALMHGDAHGAGFLFADGAGGYAGDGVFSLDDLDVGVGVGGGAMMQSEWGDQFWLGDDSV</sequence>
<evidence type="ECO:0000259" key="16">
    <source>
        <dbReference type="PROSITE" id="PS50081"/>
    </source>
</evidence>
<dbReference type="SMART" id="SM00055">
    <property type="entry name" value="FCH"/>
    <property type="match status" value="1"/>
</dbReference>
<feature type="domain" description="Phorbol-ester/DAG-type" evidence="16">
    <location>
        <begin position="407"/>
        <end position="457"/>
    </location>
</feature>
<dbReference type="PANTHER" id="PTHR15735">
    <property type="entry name" value="FCH AND DOUBLE SH3 DOMAINS PROTEIN"/>
    <property type="match status" value="1"/>
</dbReference>
<evidence type="ECO:0000256" key="8">
    <source>
        <dbReference type="ARBA" id="ARBA00030785"/>
    </source>
</evidence>